<organism evidence="1 2">
    <name type="scientific">Staurois parvus</name>
    <dbReference type="NCBI Taxonomy" id="386267"/>
    <lineage>
        <taxon>Eukaryota</taxon>
        <taxon>Metazoa</taxon>
        <taxon>Chordata</taxon>
        <taxon>Craniata</taxon>
        <taxon>Vertebrata</taxon>
        <taxon>Euteleostomi</taxon>
        <taxon>Amphibia</taxon>
        <taxon>Batrachia</taxon>
        <taxon>Anura</taxon>
        <taxon>Neobatrachia</taxon>
        <taxon>Ranoidea</taxon>
        <taxon>Ranidae</taxon>
        <taxon>Staurois</taxon>
    </lineage>
</organism>
<sequence length="46" mass="4780">MICQSAPEPDIKIKLCQLTFPNGIASIVTPATPATPIPLTSSLGRS</sequence>
<evidence type="ECO:0000313" key="1">
    <source>
        <dbReference type="EMBL" id="CAI9599095.1"/>
    </source>
</evidence>
<dbReference type="EMBL" id="CATNWA010017248">
    <property type="protein sequence ID" value="CAI9599095.1"/>
    <property type="molecule type" value="Genomic_DNA"/>
</dbReference>
<proteinExistence type="predicted"/>
<reference evidence="1" key="1">
    <citation type="submission" date="2023-05" db="EMBL/GenBank/DDBJ databases">
        <authorList>
            <person name="Stuckert A."/>
        </authorList>
    </citation>
    <scope>NUCLEOTIDE SEQUENCE</scope>
</reference>
<comment type="caution">
    <text evidence="1">The sequence shown here is derived from an EMBL/GenBank/DDBJ whole genome shotgun (WGS) entry which is preliminary data.</text>
</comment>
<accession>A0ABN9FPU8</accession>
<dbReference type="Proteomes" id="UP001162483">
    <property type="component" value="Unassembled WGS sequence"/>
</dbReference>
<name>A0ABN9FPU8_9NEOB</name>
<gene>
    <name evidence="1" type="ORF">SPARVUS_LOCUS12541184</name>
</gene>
<keyword evidence="2" id="KW-1185">Reference proteome</keyword>
<protein>
    <submittedName>
        <fullName evidence="1">Uncharacterized protein</fullName>
    </submittedName>
</protein>
<feature type="non-terminal residue" evidence="1">
    <location>
        <position position="46"/>
    </location>
</feature>
<evidence type="ECO:0000313" key="2">
    <source>
        <dbReference type="Proteomes" id="UP001162483"/>
    </source>
</evidence>